<organism evidence="1 2">
    <name type="scientific">Paenirhodobacter enshiensis</name>
    <dbReference type="NCBI Taxonomy" id="1105367"/>
    <lineage>
        <taxon>Bacteria</taxon>
        <taxon>Pseudomonadati</taxon>
        <taxon>Pseudomonadota</taxon>
        <taxon>Alphaproteobacteria</taxon>
        <taxon>Rhodobacterales</taxon>
        <taxon>Rhodobacter group</taxon>
        <taxon>Paenirhodobacter</taxon>
    </lineage>
</organism>
<keyword evidence="2" id="KW-1185">Reference proteome</keyword>
<name>A0A086XU63_9RHOB</name>
<proteinExistence type="predicted"/>
<comment type="caution">
    <text evidence="1">The sequence shown here is derived from an EMBL/GenBank/DDBJ whole genome shotgun (WGS) entry which is preliminary data.</text>
</comment>
<evidence type="ECO:0000313" key="2">
    <source>
        <dbReference type="Proteomes" id="UP000028824"/>
    </source>
</evidence>
<protein>
    <submittedName>
        <fullName evidence="1">Uncharacterized protein</fullName>
    </submittedName>
</protein>
<evidence type="ECO:0000313" key="1">
    <source>
        <dbReference type="EMBL" id="KFI25563.1"/>
    </source>
</evidence>
<gene>
    <name evidence="1" type="ORF">CG50_05080</name>
</gene>
<accession>A0A086XU63</accession>
<dbReference type="AlphaFoldDB" id="A0A086XU63"/>
<sequence>MAGGLRLVVALVVGLCGAWWVGPAAAGLIGDVEAVTLRVGERAVIGGVTGPCGRLPNRAALRGAVTRTGSIGFGAEGLRKARGCGGPTPAIEVLFTAERPGTETLRVLGRKIGVRVTP</sequence>
<dbReference type="Proteomes" id="UP000028824">
    <property type="component" value="Unassembled WGS sequence"/>
</dbReference>
<reference evidence="1 2" key="1">
    <citation type="submission" date="2014-03" db="EMBL/GenBank/DDBJ databases">
        <title>Genome of Paenirhodobacter enshiensis DW2-9.</title>
        <authorList>
            <person name="Wang D."/>
            <person name="Wang G."/>
        </authorList>
    </citation>
    <scope>NUCLEOTIDE SEQUENCE [LARGE SCALE GENOMIC DNA]</scope>
    <source>
        <strain evidence="1 2">DW2-9</strain>
    </source>
</reference>
<dbReference type="EMBL" id="JFZB01000022">
    <property type="protein sequence ID" value="KFI25563.1"/>
    <property type="molecule type" value="Genomic_DNA"/>
</dbReference>